<evidence type="ECO:0000313" key="4">
    <source>
        <dbReference type="EMBL" id="KAH7235473.1"/>
    </source>
</evidence>
<dbReference type="OrthoDB" id="3546279at2759"/>
<dbReference type="SUPFAM" id="SSF57701">
    <property type="entry name" value="Zn2/Cys6 DNA-binding domain"/>
    <property type="match status" value="1"/>
</dbReference>
<name>A0A8K0RPP6_9HYPO</name>
<dbReference type="AlphaFoldDB" id="A0A8K0RPP6"/>
<comment type="caution">
    <text evidence="4">The sequence shown here is derived from an EMBL/GenBank/DDBJ whole genome shotgun (WGS) entry which is preliminary data.</text>
</comment>
<dbReference type="EMBL" id="JAGPXF010000007">
    <property type="protein sequence ID" value="KAH7235473.1"/>
    <property type="molecule type" value="Genomic_DNA"/>
</dbReference>
<sequence length="398" mass="44595">MPRLYHSKSKTGCARCRTRRVKCDEIRPVCGGCSKHQVDCHYDRVAPASALGSTSTSVTPSISVPARTVPVTNVRSTSASSPDHGSIASPSRDSSESSQRRYLELRLLHVYMSEICPQLPGTHLPALETLWSKDVPKLALENEPLLNSILALSCFYLITEGKDPDPELQIARANYLGAAIEAHQTNLSGMTTENADMACFVSVLLAVDSFANLMIRALSPYEPPFHWLQMSRGLGGVFREATSLLRNDTHAKMRPLLADRSYVHQSVVFDRSNLRGLEHLVAFHESEVQDDEDAEAYEKIAFFIGSVIQARKAGENPRMITRRLTSFWVLAPGRYVELLQLQRPRALVLLAYFFGLASWVDNFWWIGRSPSREIKAMKSHLGAEWQEALSWPLEQLTR</sequence>
<evidence type="ECO:0000256" key="2">
    <source>
        <dbReference type="SAM" id="MobiDB-lite"/>
    </source>
</evidence>
<dbReference type="Proteomes" id="UP000813427">
    <property type="component" value="Unassembled WGS sequence"/>
</dbReference>
<dbReference type="InterPro" id="IPR021858">
    <property type="entry name" value="Fun_TF"/>
</dbReference>
<dbReference type="SMART" id="SM00066">
    <property type="entry name" value="GAL4"/>
    <property type="match status" value="1"/>
</dbReference>
<dbReference type="GO" id="GO:0008270">
    <property type="term" value="F:zinc ion binding"/>
    <property type="evidence" value="ECO:0007669"/>
    <property type="project" value="InterPro"/>
</dbReference>
<dbReference type="PANTHER" id="PTHR47657">
    <property type="entry name" value="STEROL REGULATORY ELEMENT-BINDING PROTEIN ECM22"/>
    <property type="match status" value="1"/>
</dbReference>
<feature type="domain" description="Zn(2)-C6 fungal-type" evidence="3">
    <location>
        <begin position="12"/>
        <end position="42"/>
    </location>
</feature>
<reference evidence="4" key="1">
    <citation type="journal article" date="2021" name="Nat. Commun.">
        <title>Genetic determinants of endophytism in the Arabidopsis root mycobiome.</title>
        <authorList>
            <person name="Mesny F."/>
            <person name="Miyauchi S."/>
            <person name="Thiergart T."/>
            <person name="Pickel B."/>
            <person name="Atanasova L."/>
            <person name="Karlsson M."/>
            <person name="Huettel B."/>
            <person name="Barry K.W."/>
            <person name="Haridas S."/>
            <person name="Chen C."/>
            <person name="Bauer D."/>
            <person name="Andreopoulos W."/>
            <person name="Pangilinan J."/>
            <person name="LaButti K."/>
            <person name="Riley R."/>
            <person name="Lipzen A."/>
            <person name="Clum A."/>
            <person name="Drula E."/>
            <person name="Henrissat B."/>
            <person name="Kohler A."/>
            <person name="Grigoriev I.V."/>
            <person name="Martin F.M."/>
            <person name="Hacquard S."/>
        </authorList>
    </citation>
    <scope>NUCLEOTIDE SEQUENCE</scope>
    <source>
        <strain evidence="4">MPI-SDFR-AT-0068</strain>
    </source>
</reference>
<dbReference type="InterPro" id="IPR001138">
    <property type="entry name" value="Zn2Cys6_DnaBD"/>
</dbReference>
<dbReference type="Pfam" id="PF00172">
    <property type="entry name" value="Zn_clus"/>
    <property type="match status" value="1"/>
</dbReference>
<dbReference type="PANTHER" id="PTHR47657:SF14">
    <property type="entry name" value="ZN(2)-C6 FUNGAL-TYPE DOMAIN-CONTAINING PROTEIN"/>
    <property type="match status" value="1"/>
</dbReference>
<dbReference type="CDD" id="cd00067">
    <property type="entry name" value="GAL4"/>
    <property type="match status" value="1"/>
</dbReference>
<dbReference type="PROSITE" id="PS00463">
    <property type="entry name" value="ZN2_CY6_FUNGAL_1"/>
    <property type="match status" value="1"/>
</dbReference>
<gene>
    <name evidence="4" type="ORF">BKA59DRAFT_366179</name>
</gene>
<feature type="non-terminal residue" evidence="4">
    <location>
        <position position="398"/>
    </location>
</feature>
<dbReference type="PROSITE" id="PS50048">
    <property type="entry name" value="ZN2_CY6_FUNGAL_2"/>
    <property type="match status" value="1"/>
</dbReference>
<dbReference type="InterPro" id="IPR036864">
    <property type="entry name" value="Zn2-C6_fun-type_DNA-bd_sf"/>
</dbReference>
<feature type="region of interest" description="Disordered" evidence="2">
    <location>
        <begin position="69"/>
        <end position="98"/>
    </location>
</feature>
<dbReference type="Pfam" id="PF11951">
    <property type="entry name" value="Fungal_trans_2"/>
    <property type="match status" value="1"/>
</dbReference>
<evidence type="ECO:0000259" key="3">
    <source>
        <dbReference type="PROSITE" id="PS50048"/>
    </source>
</evidence>
<evidence type="ECO:0000313" key="5">
    <source>
        <dbReference type="Proteomes" id="UP000813427"/>
    </source>
</evidence>
<organism evidence="4 5">
    <name type="scientific">Fusarium tricinctum</name>
    <dbReference type="NCBI Taxonomy" id="61284"/>
    <lineage>
        <taxon>Eukaryota</taxon>
        <taxon>Fungi</taxon>
        <taxon>Dikarya</taxon>
        <taxon>Ascomycota</taxon>
        <taxon>Pezizomycotina</taxon>
        <taxon>Sordariomycetes</taxon>
        <taxon>Hypocreomycetidae</taxon>
        <taxon>Hypocreales</taxon>
        <taxon>Nectriaceae</taxon>
        <taxon>Fusarium</taxon>
        <taxon>Fusarium tricinctum species complex</taxon>
    </lineage>
</organism>
<accession>A0A8K0RPP6</accession>
<dbReference type="InterPro" id="IPR052400">
    <property type="entry name" value="Zn2-C6_fungal_TF"/>
</dbReference>
<evidence type="ECO:0000256" key="1">
    <source>
        <dbReference type="ARBA" id="ARBA00023242"/>
    </source>
</evidence>
<dbReference type="Gene3D" id="4.10.240.10">
    <property type="entry name" value="Zn(2)-C6 fungal-type DNA-binding domain"/>
    <property type="match status" value="1"/>
</dbReference>
<protein>
    <recommendedName>
        <fullName evidence="3">Zn(2)-C6 fungal-type domain-containing protein</fullName>
    </recommendedName>
</protein>
<feature type="compositionally biased region" description="Polar residues" evidence="2">
    <location>
        <begin position="70"/>
        <end position="83"/>
    </location>
</feature>
<proteinExistence type="predicted"/>
<keyword evidence="5" id="KW-1185">Reference proteome</keyword>
<keyword evidence="1" id="KW-0539">Nucleus</keyword>
<dbReference type="GO" id="GO:0000981">
    <property type="term" value="F:DNA-binding transcription factor activity, RNA polymerase II-specific"/>
    <property type="evidence" value="ECO:0007669"/>
    <property type="project" value="InterPro"/>
</dbReference>